<keyword evidence="3" id="KW-1185">Reference proteome</keyword>
<evidence type="ECO:0000313" key="2">
    <source>
        <dbReference type="EMBL" id="OAF63939.1"/>
    </source>
</evidence>
<evidence type="ECO:0000313" key="3">
    <source>
        <dbReference type="Proteomes" id="UP000078046"/>
    </source>
</evidence>
<dbReference type="Proteomes" id="UP000078046">
    <property type="component" value="Unassembled WGS sequence"/>
</dbReference>
<protein>
    <submittedName>
        <fullName evidence="2">Nucleoside diphosphate-linked moiety X motif 14</fullName>
    </submittedName>
</protein>
<dbReference type="GO" id="GO:0006753">
    <property type="term" value="P:nucleoside phosphate metabolic process"/>
    <property type="evidence" value="ECO:0007669"/>
    <property type="project" value="TreeGrafter"/>
</dbReference>
<sequence>MESNKKIECVLTEELNEAKYQHPLRFNYKINGIMNTWEVMLYYDCVEILIFNITRNVFIFVKQFRPPVYLNKLLRENNLLSECLKKIERKYYLKDLLNDKTILPASHGYTIELCAGLIDRKDTALNIANAEVFEEVGYSVKTKNMHKINTYVGFRSCTGLLGNETSIYFAVVEDCDKTSPGGGIGNENIEIIEVAETEMENFIKCTPNIPNVLHFSYM</sequence>
<feature type="non-terminal residue" evidence="2">
    <location>
        <position position="218"/>
    </location>
</feature>
<dbReference type="OrthoDB" id="10249920at2759"/>
<gene>
    <name evidence="2" type="ORF">A3Q56_08357</name>
</gene>
<evidence type="ECO:0000256" key="1">
    <source>
        <dbReference type="ARBA" id="ARBA00022801"/>
    </source>
</evidence>
<reference evidence="2 3" key="1">
    <citation type="submission" date="2016-04" db="EMBL/GenBank/DDBJ databases">
        <title>The genome of Intoshia linei affirms orthonectids as highly simplified spiralians.</title>
        <authorList>
            <person name="Mikhailov K.V."/>
            <person name="Slusarev G.S."/>
            <person name="Nikitin M.A."/>
            <person name="Logacheva M.D."/>
            <person name="Penin A."/>
            <person name="Aleoshin V."/>
            <person name="Panchin Y.V."/>
        </authorList>
    </citation>
    <scope>NUCLEOTIDE SEQUENCE [LARGE SCALE GENOMIC DNA]</scope>
    <source>
        <strain evidence="2">Intl2013</strain>
        <tissue evidence="2">Whole animal</tissue>
    </source>
</reference>
<proteinExistence type="predicted"/>
<organism evidence="2 3">
    <name type="scientific">Intoshia linei</name>
    <dbReference type="NCBI Taxonomy" id="1819745"/>
    <lineage>
        <taxon>Eukaryota</taxon>
        <taxon>Metazoa</taxon>
        <taxon>Spiralia</taxon>
        <taxon>Lophotrochozoa</taxon>
        <taxon>Mesozoa</taxon>
        <taxon>Orthonectida</taxon>
        <taxon>Rhopaluridae</taxon>
        <taxon>Intoshia</taxon>
    </lineage>
</organism>
<dbReference type="Gene3D" id="3.90.79.10">
    <property type="entry name" value="Nucleoside Triphosphate Pyrophosphohydrolase"/>
    <property type="match status" value="1"/>
</dbReference>
<dbReference type="InterPro" id="IPR015797">
    <property type="entry name" value="NUDIX_hydrolase-like_dom_sf"/>
</dbReference>
<dbReference type="AlphaFoldDB" id="A0A177API5"/>
<dbReference type="PANTHER" id="PTHR11839">
    <property type="entry name" value="UDP/ADP-SUGAR PYROPHOSPHATASE"/>
    <property type="match status" value="1"/>
</dbReference>
<dbReference type="EMBL" id="LWCA01002325">
    <property type="protein sequence ID" value="OAF63939.1"/>
    <property type="molecule type" value="Genomic_DNA"/>
</dbReference>
<comment type="caution">
    <text evidence="2">The sequence shown here is derived from an EMBL/GenBank/DDBJ whole genome shotgun (WGS) entry which is preliminary data.</text>
</comment>
<name>A0A177API5_9BILA</name>
<dbReference type="GO" id="GO:0019693">
    <property type="term" value="P:ribose phosphate metabolic process"/>
    <property type="evidence" value="ECO:0007669"/>
    <property type="project" value="TreeGrafter"/>
</dbReference>
<dbReference type="SUPFAM" id="SSF55811">
    <property type="entry name" value="Nudix"/>
    <property type="match status" value="1"/>
</dbReference>
<accession>A0A177API5</accession>
<keyword evidence="1" id="KW-0378">Hydrolase</keyword>
<dbReference type="GO" id="GO:0008768">
    <property type="term" value="F:UDP-sugar diphosphatase activity"/>
    <property type="evidence" value="ECO:0007669"/>
    <property type="project" value="TreeGrafter"/>
</dbReference>
<dbReference type="PANTHER" id="PTHR11839:SF15">
    <property type="entry name" value="URIDINE DIPHOSPHATE GLUCOSE PYROPHOSPHATASE NUDT14"/>
    <property type="match status" value="1"/>
</dbReference>